<evidence type="ECO:0000313" key="1">
    <source>
        <dbReference type="EMBL" id="KKM97925.1"/>
    </source>
</evidence>
<name>A0A0F9PA96_9ZZZZ</name>
<dbReference type="EMBL" id="LAZR01005691">
    <property type="protein sequence ID" value="KKM97925.1"/>
    <property type="molecule type" value="Genomic_DNA"/>
</dbReference>
<organism evidence="1">
    <name type="scientific">marine sediment metagenome</name>
    <dbReference type="NCBI Taxonomy" id="412755"/>
    <lineage>
        <taxon>unclassified sequences</taxon>
        <taxon>metagenomes</taxon>
        <taxon>ecological metagenomes</taxon>
    </lineage>
</organism>
<reference evidence="1" key="1">
    <citation type="journal article" date="2015" name="Nature">
        <title>Complex archaea that bridge the gap between prokaryotes and eukaryotes.</title>
        <authorList>
            <person name="Spang A."/>
            <person name="Saw J.H."/>
            <person name="Jorgensen S.L."/>
            <person name="Zaremba-Niedzwiedzka K."/>
            <person name="Martijn J."/>
            <person name="Lind A.E."/>
            <person name="van Eijk R."/>
            <person name="Schleper C."/>
            <person name="Guy L."/>
            <person name="Ettema T.J."/>
        </authorList>
    </citation>
    <scope>NUCLEOTIDE SEQUENCE</scope>
</reference>
<accession>A0A0F9PA96</accession>
<comment type="caution">
    <text evidence="1">The sequence shown here is derived from an EMBL/GenBank/DDBJ whole genome shotgun (WGS) entry which is preliminary data.</text>
</comment>
<dbReference type="AlphaFoldDB" id="A0A0F9PA96"/>
<sequence length="44" mass="4762">MNMPTEVPEGVATPDLMKTRIGILSLTDGVPSGETVERVYDNLD</sequence>
<protein>
    <submittedName>
        <fullName evidence="1">Uncharacterized protein</fullName>
    </submittedName>
</protein>
<gene>
    <name evidence="1" type="ORF">LCGC14_1163190</name>
</gene>
<proteinExistence type="predicted"/>
<feature type="non-terminal residue" evidence="1">
    <location>
        <position position="44"/>
    </location>
</feature>